<feature type="region of interest" description="Disordered" evidence="1">
    <location>
        <begin position="77"/>
        <end position="99"/>
    </location>
</feature>
<dbReference type="EMBL" id="OFSP01000010">
    <property type="protein sequence ID" value="SOY47333.1"/>
    <property type="molecule type" value="Genomic_DNA"/>
</dbReference>
<protein>
    <submittedName>
        <fullName evidence="2">Uncharacterized protein</fullName>
    </submittedName>
</protein>
<sequence length="99" mass="10640">MKKGRGPPACEPRVARQAAALGLLLYCLLLVGWDCADRAQRYCKRLPSPPPLSQRERGENIRDSRLTRCLLPSPACGRGAGGEGESVNEVPPLCSPLTA</sequence>
<proteinExistence type="predicted"/>
<reference evidence="2" key="1">
    <citation type="submission" date="2018-01" db="EMBL/GenBank/DDBJ databases">
        <authorList>
            <person name="Clerissi C."/>
        </authorList>
    </citation>
    <scope>NUCLEOTIDE SEQUENCE</scope>
    <source>
        <strain evidence="2">Cupriavidus taiwanensis STM 3521</strain>
    </source>
</reference>
<dbReference type="AlphaFoldDB" id="A0A375BKZ2"/>
<gene>
    <name evidence="2" type="ORF">CBM2589_B180087</name>
</gene>
<comment type="caution">
    <text evidence="2">The sequence shown here is derived from an EMBL/GenBank/DDBJ whole genome shotgun (WGS) entry which is preliminary data.</text>
</comment>
<accession>A0A375BKZ2</accession>
<name>A0A375BKZ2_9BURK</name>
<evidence type="ECO:0000313" key="2">
    <source>
        <dbReference type="EMBL" id="SOY47333.1"/>
    </source>
</evidence>
<dbReference type="Proteomes" id="UP000256297">
    <property type="component" value="Chromosome CBM2589_b"/>
</dbReference>
<organism evidence="2">
    <name type="scientific">Cupriavidus taiwanensis</name>
    <dbReference type="NCBI Taxonomy" id="164546"/>
    <lineage>
        <taxon>Bacteria</taxon>
        <taxon>Pseudomonadati</taxon>
        <taxon>Pseudomonadota</taxon>
        <taxon>Betaproteobacteria</taxon>
        <taxon>Burkholderiales</taxon>
        <taxon>Burkholderiaceae</taxon>
        <taxon>Cupriavidus</taxon>
    </lineage>
</organism>
<evidence type="ECO:0000256" key="1">
    <source>
        <dbReference type="SAM" id="MobiDB-lite"/>
    </source>
</evidence>